<comment type="caution">
    <text evidence="3">The sequence shown here is derived from an EMBL/GenBank/DDBJ whole genome shotgun (WGS) entry which is preliminary data.</text>
</comment>
<evidence type="ECO:0000259" key="2">
    <source>
        <dbReference type="Pfam" id="PF13439"/>
    </source>
</evidence>
<dbReference type="InterPro" id="IPR028098">
    <property type="entry name" value="Glyco_trans_4-like_N"/>
</dbReference>
<dbReference type="RefSeq" id="WP_307328914.1">
    <property type="nucleotide sequence ID" value="NZ_JAUSUG010000018.1"/>
</dbReference>
<protein>
    <submittedName>
        <fullName evidence="3">Glycosyltransferase EpsF</fullName>
        <ecNumber evidence="3">2.4.-.-</ecNumber>
    </submittedName>
</protein>
<keyword evidence="3" id="KW-0328">Glycosyltransferase</keyword>
<name>A0ABU0A2J1_9BACI</name>
<dbReference type="PANTHER" id="PTHR45947">
    <property type="entry name" value="SULFOQUINOVOSYL TRANSFERASE SQD2"/>
    <property type="match status" value="1"/>
</dbReference>
<feature type="domain" description="Glycosyltransferase subfamily 4-like N-terminal" evidence="2">
    <location>
        <begin position="17"/>
        <end position="180"/>
    </location>
</feature>
<dbReference type="Pfam" id="PF00534">
    <property type="entry name" value="Glycos_transf_1"/>
    <property type="match status" value="1"/>
</dbReference>
<dbReference type="Gene3D" id="3.40.50.2000">
    <property type="entry name" value="Glycogen Phosphorylase B"/>
    <property type="match status" value="2"/>
</dbReference>
<dbReference type="PANTHER" id="PTHR45947:SF15">
    <property type="entry name" value="TEICHURONIC ACID BIOSYNTHESIS GLYCOSYLTRANSFERASE TUAC-RELATED"/>
    <property type="match status" value="1"/>
</dbReference>
<dbReference type="SUPFAM" id="SSF53756">
    <property type="entry name" value="UDP-Glycosyltransferase/glycogen phosphorylase"/>
    <property type="match status" value="1"/>
</dbReference>
<dbReference type="GO" id="GO:0016757">
    <property type="term" value="F:glycosyltransferase activity"/>
    <property type="evidence" value="ECO:0007669"/>
    <property type="project" value="UniProtKB-KW"/>
</dbReference>
<evidence type="ECO:0000259" key="1">
    <source>
        <dbReference type="Pfam" id="PF00534"/>
    </source>
</evidence>
<dbReference type="InterPro" id="IPR001296">
    <property type="entry name" value="Glyco_trans_1"/>
</dbReference>
<dbReference type="EMBL" id="JAUSUG010000018">
    <property type="protein sequence ID" value="MDQ0256570.1"/>
    <property type="molecule type" value="Genomic_DNA"/>
</dbReference>
<organism evidence="3 4">
    <name type="scientific">Evansella vedderi</name>
    <dbReference type="NCBI Taxonomy" id="38282"/>
    <lineage>
        <taxon>Bacteria</taxon>
        <taxon>Bacillati</taxon>
        <taxon>Bacillota</taxon>
        <taxon>Bacilli</taxon>
        <taxon>Bacillales</taxon>
        <taxon>Bacillaceae</taxon>
        <taxon>Evansella</taxon>
    </lineage>
</organism>
<dbReference type="Proteomes" id="UP001230005">
    <property type="component" value="Unassembled WGS sequence"/>
</dbReference>
<sequence length="374" mass="42494">MSKKIRVLHVLGGLWCGGTETFVMNMFRSIDREKVEFDFLVHEKSRTFYDDEVESLGGRIFRVPDRIEVGTLKYIINLLRILKHQKPDVIHAHAMFNSGVIMLVAYISRIKKRICHAHSTNDQFGNSISRMLFRLVMRLSLRLFATNYAACSNFAAEYLFGSRLTKKNRIDIINNGVDLHKYFSITQQETNDVRKELMISEDNYVIGIVSRLVEVKNPLFIIKLFKKIHQNDNKTIVVIVGDGPLKVNIEKELEHNGLKKFVRITGNRKDIPQLLSLFDVFVMPSQFEGVPIAAIEAQAKGLPCILSKGVPNTADMGLGLTRHIALNDEKGWVDAINSKPPKIRDIKNIKKAFKTKGFDNGSASYRLLQIYGGS</sequence>
<reference evidence="3 4" key="1">
    <citation type="submission" date="2023-07" db="EMBL/GenBank/DDBJ databases">
        <title>Genomic Encyclopedia of Type Strains, Phase IV (KMG-IV): sequencing the most valuable type-strain genomes for metagenomic binning, comparative biology and taxonomic classification.</title>
        <authorList>
            <person name="Goeker M."/>
        </authorList>
    </citation>
    <scope>NUCLEOTIDE SEQUENCE [LARGE SCALE GENOMIC DNA]</scope>
    <source>
        <strain evidence="3 4">DSM 9768</strain>
    </source>
</reference>
<keyword evidence="3" id="KW-0808">Transferase</keyword>
<dbReference type="EC" id="2.4.-.-" evidence="3"/>
<evidence type="ECO:0000313" key="4">
    <source>
        <dbReference type="Proteomes" id="UP001230005"/>
    </source>
</evidence>
<feature type="domain" description="Glycosyl transferase family 1" evidence="1">
    <location>
        <begin position="192"/>
        <end position="315"/>
    </location>
</feature>
<dbReference type="InterPro" id="IPR050194">
    <property type="entry name" value="Glycosyltransferase_grp1"/>
</dbReference>
<accession>A0ABU0A2J1</accession>
<keyword evidence="4" id="KW-1185">Reference proteome</keyword>
<dbReference type="Pfam" id="PF13439">
    <property type="entry name" value="Glyco_transf_4"/>
    <property type="match status" value="1"/>
</dbReference>
<evidence type="ECO:0000313" key="3">
    <source>
        <dbReference type="EMBL" id="MDQ0256570.1"/>
    </source>
</evidence>
<proteinExistence type="predicted"/>
<gene>
    <name evidence="3" type="ORF">J2S74_003992</name>
</gene>